<name>A0ABU7FAM6_9ACTN</name>
<dbReference type="RefSeq" id="WP_329505201.1">
    <property type="nucleotide sequence ID" value="NZ_BAAAYZ010000078.1"/>
</dbReference>
<reference evidence="2" key="1">
    <citation type="submission" date="2024-01" db="EMBL/GenBank/DDBJ databases">
        <title>First draft genome sequence data of TA4-1, the type strain of Gram-positive actinobacterium Streptomyces chiangmaiensis.</title>
        <authorList>
            <person name="Yasawong M."/>
            <person name="Nantapong N."/>
        </authorList>
    </citation>
    <scope>NUCLEOTIDE SEQUENCE</scope>
    <source>
        <strain evidence="2">TA4-1</strain>
    </source>
</reference>
<comment type="caution">
    <text evidence="2">The sequence shown here is derived from an EMBL/GenBank/DDBJ whole genome shotgun (WGS) entry which is preliminary data.</text>
</comment>
<feature type="compositionally biased region" description="Basic and acidic residues" evidence="1">
    <location>
        <begin position="92"/>
        <end position="106"/>
    </location>
</feature>
<dbReference type="EMBL" id="JAYWVC010000007">
    <property type="protein sequence ID" value="MED7821226.1"/>
    <property type="molecule type" value="Genomic_DNA"/>
</dbReference>
<feature type="compositionally biased region" description="Polar residues" evidence="1">
    <location>
        <begin position="36"/>
        <end position="45"/>
    </location>
</feature>
<protein>
    <submittedName>
        <fullName evidence="2">Uncharacterized protein</fullName>
    </submittedName>
</protein>
<evidence type="ECO:0000313" key="2">
    <source>
        <dbReference type="EMBL" id="MED7821226.1"/>
    </source>
</evidence>
<evidence type="ECO:0000313" key="3">
    <source>
        <dbReference type="Proteomes" id="UP001333996"/>
    </source>
</evidence>
<proteinExistence type="predicted"/>
<feature type="region of interest" description="Disordered" evidence="1">
    <location>
        <begin position="22"/>
        <end position="79"/>
    </location>
</feature>
<sequence>MGTEDRIERGAVARAVVTGTVSANADHEAAKGGKGPSTSAGQRSGPTPDRMPRSSGRCFRQRSKTAPHSPGSIKANDNVTGTAAVTVGAHDACFKTTERRDRTTSS</sequence>
<gene>
    <name evidence="2" type="ORF">VXC91_04310</name>
</gene>
<accession>A0ABU7FAM6</accession>
<feature type="region of interest" description="Disordered" evidence="1">
    <location>
        <begin position="87"/>
        <end position="106"/>
    </location>
</feature>
<organism evidence="2 3">
    <name type="scientific">Streptomyces chiangmaiensis</name>
    <dbReference type="NCBI Taxonomy" id="766497"/>
    <lineage>
        <taxon>Bacteria</taxon>
        <taxon>Bacillati</taxon>
        <taxon>Actinomycetota</taxon>
        <taxon>Actinomycetes</taxon>
        <taxon>Kitasatosporales</taxon>
        <taxon>Streptomycetaceae</taxon>
        <taxon>Streptomyces</taxon>
    </lineage>
</organism>
<keyword evidence="3" id="KW-1185">Reference proteome</keyword>
<evidence type="ECO:0000256" key="1">
    <source>
        <dbReference type="SAM" id="MobiDB-lite"/>
    </source>
</evidence>
<dbReference type="Proteomes" id="UP001333996">
    <property type="component" value="Unassembled WGS sequence"/>
</dbReference>